<dbReference type="Proteomes" id="UP001652600">
    <property type="component" value="Chromosome 7"/>
</dbReference>
<dbReference type="KEGG" id="cmo:103493166"/>
<dbReference type="InParanoid" id="A0A1S3BTQ0"/>
<proteinExistence type="inferred from homology"/>
<evidence type="ECO:0000256" key="2">
    <source>
        <dbReference type="ARBA" id="ARBA00022701"/>
    </source>
</evidence>
<dbReference type="eggNOG" id="ENOG502S5PX">
    <property type="taxonomic scope" value="Eukaryota"/>
</dbReference>
<evidence type="ECO:0000313" key="4">
    <source>
        <dbReference type="Proteomes" id="UP001652600"/>
    </source>
</evidence>
<accession>A0A1S3BTQ0</accession>
<dbReference type="GO" id="GO:0010005">
    <property type="term" value="C:cortical microtubule, transverse to long axis"/>
    <property type="evidence" value="ECO:0007669"/>
    <property type="project" value="TreeGrafter"/>
</dbReference>
<dbReference type="GO" id="GO:0043622">
    <property type="term" value="P:cortical microtubule organization"/>
    <property type="evidence" value="ECO:0007669"/>
    <property type="project" value="InterPro"/>
</dbReference>
<dbReference type="PANTHER" id="PTHR33403:SF19">
    <property type="entry name" value="PROTEIN SPIRAL1-LIKE 5"/>
    <property type="match status" value="1"/>
</dbReference>
<protein>
    <submittedName>
        <fullName evidence="5">Protein SPIRAL1-like 5</fullName>
    </submittedName>
</protein>
<sequence>MYKKKINQPKLGFQTFFCVLGVVKLKIRSTPSKRNIMSRGGSYGGGRSSLGYLFGKDDQPRKPQVSKVVLPPPYGIDLNPDDDHHNNPSPSPKQLVSKNNYPRAHGQNSGNFITDRPSTKVKSAPGGDSSLGYLFGDK</sequence>
<gene>
    <name evidence="5" type="primary">LOC103493166</name>
</gene>
<evidence type="ECO:0000256" key="3">
    <source>
        <dbReference type="SAM" id="MobiDB-lite"/>
    </source>
</evidence>
<comment type="similarity">
    <text evidence="1">Belongs to the SPIRAL1 family.</text>
</comment>
<keyword evidence="2" id="KW-0493">Microtubule</keyword>
<feature type="region of interest" description="Disordered" evidence="3">
    <location>
        <begin position="33"/>
        <end position="138"/>
    </location>
</feature>
<dbReference type="AlphaFoldDB" id="A0A1S3BTQ0"/>
<evidence type="ECO:0000256" key="1">
    <source>
        <dbReference type="ARBA" id="ARBA00009656"/>
    </source>
</evidence>
<dbReference type="RefSeq" id="XP_008452039.2">
    <property type="nucleotide sequence ID" value="XM_008453817.3"/>
</dbReference>
<keyword evidence="4" id="KW-1185">Reference proteome</keyword>
<dbReference type="Gramene" id="MELO3C016359.2.1">
    <property type="protein sequence ID" value="MELO3C016359.2.1"/>
    <property type="gene ID" value="MELO3C016359.2"/>
</dbReference>
<evidence type="ECO:0000313" key="5">
    <source>
        <dbReference type="RefSeq" id="XP_008452039.2"/>
    </source>
</evidence>
<dbReference type="GeneID" id="103493166"/>
<reference evidence="5" key="1">
    <citation type="submission" date="2025-08" db="UniProtKB">
        <authorList>
            <consortium name="RefSeq"/>
        </authorList>
    </citation>
    <scope>IDENTIFICATION</scope>
    <source>
        <tissue evidence="5">Stem</tissue>
    </source>
</reference>
<dbReference type="PANTHER" id="PTHR33403">
    <property type="entry name" value="SPR1"/>
    <property type="match status" value="1"/>
</dbReference>
<feature type="compositionally biased region" description="Polar residues" evidence="3">
    <location>
        <begin position="94"/>
        <end position="112"/>
    </location>
</feature>
<organism evidence="4 5">
    <name type="scientific">Cucumis melo</name>
    <name type="common">Muskmelon</name>
    <dbReference type="NCBI Taxonomy" id="3656"/>
    <lineage>
        <taxon>Eukaryota</taxon>
        <taxon>Viridiplantae</taxon>
        <taxon>Streptophyta</taxon>
        <taxon>Embryophyta</taxon>
        <taxon>Tracheophyta</taxon>
        <taxon>Spermatophyta</taxon>
        <taxon>Magnoliopsida</taxon>
        <taxon>eudicotyledons</taxon>
        <taxon>Gunneridae</taxon>
        <taxon>Pentapetalae</taxon>
        <taxon>rosids</taxon>
        <taxon>fabids</taxon>
        <taxon>Cucurbitales</taxon>
        <taxon>Cucurbitaceae</taxon>
        <taxon>Benincaseae</taxon>
        <taxon>Cucumis</taxon>
    </lineage>
</organism>
<name>A0A1S3BTQ0_CUCME</name>
<dbReference type="InterPro" id="IPR039613">
    <property type="entry name" value="SPR1/2/3/4/5"/>
</dbReference>